<keyword evidence="1" id="KW-0472">Membrane</keyword>
<sequence length="91" mass="9986">MEALPGLWSLTPIGGMIGMIVLLYWLLVTGRLITKATHEREISIYRETRENDKETITEQRKQITSLLEVGHTVQAVIKAAGPPLDDTAGGA</sequence>
<keyword evidence="3" id="KW-1185">Reference proteome</keyword>
<keyword evidence="1" id="KW-1133">Transmembrane helix</keyword>
<dbReference type="KEGG" id="vg:80020088"/>
<evidence type="ECO:0000313" key="2">
    <source>
        <dbReference type="EMBL" id="QRI45078.1"/>
    </source>
</evidence>
<accession>A0A890V429</accession>
<proteinExistence type="predicted"/>
<dbReference type="Proteomes" id="UP000654052">
    <property type="component" value="Segment"/>
</dbReference>
<dbReference type="RefSeq" id="YP_010755434.1">
    <property type="nucleotide sequence ID" value="NC_073470.1"/>
</dbReference>
<name>A0A890V429_9CAUD</name>
<organism evidence="2 3">
    <name type="scientific">Microbacterium phage Shocker</name>
    <dbReference type="NCBI Taxonomy" id="2805839"/>
    <lineage>
        <taxon>Viruses</taxon>
        <taxon>Duplodnaviria</taxon>
        <taxon>Heunggongvirae</taxon>
        <taxon>Uroviricota</taxon>
        <taxon>Caudoviricetes</taxon>
        <taxon>Shockervirus</taxon>
        <taxon>Shockervirus shocker</taxon>
    </lineage>
</organism>
<protein>
    <submittedName>
        <fullName evidence="2">Membrane protein</fullName>
    </submittedName>
</protein>
<evidence type="ECO:0000313" key="3">
    <source>
        <dbReference type="Proteomes" id="UP000654052"/>
    </source>
</evidence>
<feature type="transmembrane region" description="Helical" evidence="1">
    <location>
        <begin position="6"/>
        <end position="27"/>
    </location>
</feature>
<dbReference type="EMBL" id="MW507126">
    <property type="protein sequence ID" value="QRI45078.1"/>
    <property type="molecule type" value="Genomic_DNA"/>
</dbReference>
<dbReference type="GeneID" id="80020088"/>
<keyword evidence="1" id="KW-0812">Transmembrane</keyword>
<reference evidence="2" key="1">
    <citation type="submission" date="2021-01" db="EMBL/GenBank/DDBJ databases">
        <authorList>
            <person name="Weegman M.K."/>
            <person name="Spring A.S."/>
            <person name="Bonilla J.A."/>
            <person name="Klyczek K."/>
            <person name="Garlena R.A."/>
            <person name="Russell D.A."/>
            <person name="Pope W.H."/>
            <person name="Jacobs-Sera D."/>
            <person name="Hatfull G.F."/>
        </authorList>
    </citation>
    <scope>NUCLEOTIDE SEQUENCE</scope>
</reference>
<gene>
    <name evidence="2" type="primary">24</name>
    <name evidence="2" type="ORF">SEA_SHOCKER_24</name>
</gene>
<evidence type="ECO:0000256" key="1">
    <source>
        <dbReference type="SAM" id="Phobius"/>
    </source>
</evidence>